<keyword evidence="1" id="KW-0812">Transmembrane</keyword>
<dbReference type="InterPro" id="IPR032675">
    <property type="entry name" value="LRR_dom_sf"/>
</dbReference>
<comment type="caution">
    <text evidence="2">The sequence shown here is derived from an EMBL/GenBank/DDBJ whole genome shotgun (WGS) entry which is preliminary data.</text>
</comment>
<dbReference type="EMBL" id="SPLM01000037">
    <property type="protein sequence ID" value="TMW65382.1"/>
    <property type="molecule type" value="Genomic_DNA"/>
</dbReference>
<evidence type="ECO:0000313" key="3">
    <source>
        <dbReference type="Proteomes" id="UP000794436"/>
    </source>
</evidence>
<proteinExistence type="predicted"/>
<organism evidence="2 3">
    <name type="scientific">Pythium oligandrum</name>
    <name type="common">Mycoparasitic fungus</name>
    <dbReference type="NCBI Taxonomy" id="41045"/>
    <lineage>
        <taxon>Eukaryota</taxon>
        <taxon>Sar</taxon>
        <taxon>Stramenopiles</taxon>
        <taxon>Oomycota</taxon>
        <taxon>Peronosporomycetes</taxon>
        <taxon>Pythiales</taxon>
        <taxon>Pythiaceae</taxon>
        <taxon>Pythium</taxon>
    </lineage>
</organism>
<evidence type="ECO:0000256" key="1">
    <source>
        <dbReference type="SAM" id="Phobius"/>
    </source>
</evidence>
<feature type="transmembrane region" description="Helical" evidence="1">
    <location>
        <begin position="220"/>
        <end position="243"/>
    </location>
</feature>
<dbReference type="Proteomes" id="UP000794436">
    <property type="component" value="Unassembled WGS sequence"/>
</dbReference>
<dbReference type="OrthoDB" id="160860at2759"/>
<name>A0A8K1CN24_PYTOL</name>
<feature type="transmembrane region" description="Helical" evidence="1">
    <location>
        <begin position="263"/>
        <end position="280"/>
    </location>
</feature>
<reference evidence="2" key="1">
    <citation type="submission" date="2019-03" db="EMBL/GenBank/DDBJ databases">
        <title>Long read genome sequence of the mycoparasitic Pythium oligandrum ATCC 38472 isolated from sugarbeet rhizosphere.</title>
        <authorList>
            <person name="Gaulin E."/>
        </authorList>
    </citation>
    <scope>NUCLEOTIDE SEQUENCE</scope>
    <source>
        <strain evidence="2">ATCC 38472_TT</strain>
    </source>
</reference>
<keyword evidence="3" id="KW-1185">Reference proteome</keyword>
<dbReference type="Gene3D" id="3.80.10.10">
    <property type="entry name" value="Ribonuclease Inhibitor"/>
    <property type="match status" value="1"/>
</dbReference>
<feature type="transmembrane region" description="Helical" evidence="1">
    <location>
        <begin position="21"/>
        <end position="45"/>
    </location>
</feature>
<accession>A0A8K1CN24</accession>
<protein>
    <submittedName>
        <fullName evidence="2">Uncharacterized protein</fullName>
    </submittedName>
</protein>
<gene>
    <name evidence="2" type="ORF">Poli38472_008024</name>
</gene>
<sequence length="701" mass="79457">MAPRSKRSFSASPRHYEQIILLSPLKFALAWTGLLSLHGLCIGYFVMVARVYHDLPGTFLAALLDFYSLGLRSTNYPRLSAIHLALACVHGVFAGLMIIGSLLRRRLVFHPLQGYVITSERRDDSLIGTILRRIYRLYVFFYGRRGVFGVENRYFDLLLLSRECLETVLQSYQAYRLSRFVSRLWLNRVYITLLVLNCWSTPFIHTILKRKVVLSRLCLLLGDALLDLFSSIGLPVILMMSYYRDYDPKISGFAMYFWYNDEWVVHFFNEFQLVLVVSWMDMFSRVVFALGLVGAMENIKALVRPLPTKAARSVGVLVAVAPQEATSSLTFSPHFSLLPLRRGLDRVVFTTLALWGLVVLGLHVHAQTQRDISQCLVQVHPWTATQPACVLLAIDCHLNNVRGYPDDIAPFWALVDPTTVTRIVIRHCPELHMPSKLQEFNRLDTLKLYNSSIVDWSDAAALTGQHHPVVTSLFFVRVNFPDGQLPPGMVSSDFPRSAFDFEFAITNLRSLPDDLDTKWSLGTTIYIEVSQLDHYPSVLTRLGPTSLSLAANRLTEFPVETLQIPGLTFVSFAANPISTLETIPYTDVIDIGVVTALKLMETNISSLPQWLDPLINRRAVNLFHSPFCEFVRDVEIGTRMHFPAVDTTPPDELATVMMLSDAKAIRKAITCNHYYVLLYPLTNEDEWSALTPQPVLYPLTK</sequence>
<keyword evidence="1" id="KW-1133">Transmembrane helix</keyword>
<dbReference type="AlphaFoldDB" id="A0A8K1CN24"/>
<feature type="transmembrane region" description="Helical" evidence="1">
    <location>
        <begin position="189"/>
        <end position="208"/>
    </location>
</feature>
<dbReference type="SUPFAM" id="SSF52058">
    <property type="entry name" value="L domain-like"/>
    <property type="match status" value="1"/>
</dbReference>
<keyword evidence="1" id="KW-0472">Membrane</keyword>
<evidence type="ECO:0000313" key="2">
    <source>
        <dbReference type="EMBL" id="TMW65382.1"/>
    </source>
</evidence>
<feature type="transmembrane region" description="Helical" evidence="1">
    <location>
        <begin position="81"/>
        <end position="103"/>
    </location>
</feature>